<feature type="compositionally biased region" description="Basic and acidic residues" evidence="3">
    <location>
        <begin position="307"/>
        <end position="319"/>
    </location>
</feature>
<feature type="domain" description="Calponin-homology (CH)" evidence="4">
    <location>
        <begin position="35"/>
        <end position="145"/>
    </location>
</feature>
<feature type="coiled-coil region" evidence="2">
    <location>
        <begin position="2175"/>
        <end position="2202"/>
    </location>
</feature>
<feature type="region of interest" description="Disordered" evidence="3">
    <location>
        <begin position="432"/>
        <end position="567"/>
    </location>
</feature>
<feature type="compositionally biased region" description="Polar residues" evidence="3">
    <location>
        <begin position="1464"/>
        <end position="1475"/>
    </location>
</feature>
<dbReference type="SUPFAM" id="SSF47576">
    <property type="entry name" value="Calponin-homology domain, CH-domain"/>
    <property type="match status" value="1"/>
</dbReference>
<gene>
    <name evidence="5" type="ORF">niasHS_013205</name>
</gene>
<feature type="compositionally biased region" description="Low complexity" evidence="3">
    <location>
        <begin position="207"/>
        <end position="236"/>
    </location>
</feature>
<feature type="region of interest" description="Disordered" evidence="3">
    <location>
        <begin position="289"/>
        <end position="322"/>
    </location>
</feature>
<evidence type="ECO:0000256" key="3">
    <source>
        <dbReference type="SAM" id="MobiDB-lite"/>
    </source>
</evidence>
<dbReference type="Gene3D" id="1.10.418.10">
    <property type="entry name" value="Calponin-like domain"/>
    <property type="match status" value="1"/>
</dbReference>
<feature type="compositionally biased region" description="Basic and acidic residues" evidence="3">
    <location>
        <begin position="1"/>
        <end position="22"/>
    </location>
</feature>
<feature type="compositionally biased region" description="Polar residues" evidence="3">
    <location>
        <begin position="485"/>
        <end position="503"/>
    </location>
</feature>
<feature type="region of interest" description="Disordered" evidence="3">
    <location>
        <begin position="206"/>
        <end position="276"/>
    </location>
</feature>
<feature type="compositionally biased region" description="Polar residues" evidence="3">
    <location>
        <begin position="2107"/>
        <end position="2116"/>
    </location>
</feature>
<feature type="region of interest" description="Disordered" evidence="3">
    <location>
        <begin position="1859"/>
        <end position="1878"/>
    </location>
</feature>
<feature type="region of interest" description="Disordered" evidence="3">
    <location>
        <begin position="2595"/>
        <end position="2614"/>
    </location>
</feature>
<evidence type="ECO:0000313" key="6">
    <source>
        <dbReference type="Proteomes" id="UP001620645"/>
    </source>
</evidence>
<feature type="region of interest" description="Disordered" evidence="3">
    <location>
        <begin position="1456"/>
        <end position="1516"/>
    </location>
</feature>
<organism evidence="5 6">
    <name type="scientific">Heterodera schachtii</name>
    <name type="common">Sugarbeet cyst nematode worm</name>
    <name type="synonym">Tylenchus schachtii</name>
    <dbReference type="NCBI Taxonomy" id="97005"/>
    <lineage>
        <taxon>Eukaryota</taxon>
        <taxon>Metazoa</taxon>
        <taxon>Ecdysozoa</taxon>
        <taxon>Nematoda</taxon>
        <taxon>Chromadorea</taxon>
        <taxon>Rhabditida</taxon>
        <taxon>Tylenchina</taxon>
        <taxon>Tylenchomorpha</taxon>
        <taxon>Tylenchoidea</taxon>
        <taxon>Heteroderidae</taxon>
        <taxon>Heteroderinae</taxon>
        <taxon>Heterodera</taxon>
    </lineage>
</organism>
<feature type="compositionally biased region" description="Low complexity" evidence="3">
    <location>
        <begin position="1355"/>
        <end position="1365"/>
    </location>
</feature>
<dbReference type="PANTHER" id="PTHR12784:SF28">
    <property type="entry name" value="PROTEIN SICKIE"/>
    <property type="match status" value="1"/>
</dbReference>
<reference evidence="5 6" key="1">
    <citation type="submission" date="2024-10" db="EMBL/GenBank/DDBJ databases">
        <authorList>
            <person name="Kim D."/>
        </authorList>
    </citation>
    <scope>NUCLEOTIDE SEQUENCE [LARGE SCALE GENOMIC DNA]</scope>
    <source>
        <strain evidence="5">Taebaek</strain>
    </source>
</reference>
<accession>A0ABD2II87</accession>
<feature type="region of interest" description="Disordered" evidence="3">
    <location>
        <begin position="1"/>
        <end position="31"/>
    </location>
</feature>
<dbReference type="InterPro" id="IPR036872">
    <property type="entry name" value="CH_dom_sf"/>
</dbReference>
<feature type="compositionally biased region" description="Low complexity" evidence="3">
    <location>
        <begin position="2270"/>
        <end position="2284"/>
    </location>
</feature>
<feature type="coiled-coil region" evidence="2">
    <location>
        <begin position="1957"/>
        <end position="2033"/>
    </location>
</feature>
<feature type="compositionally biased region" description="Polar residues" evidence="3">
    <location>
        <begin position="966"/>
        <end position="975"/>
    </location>
</feature>
<feature type="compositionally biased region" description="Low complexity" evidence="3">
    <location>
        <begin position="2092"/>
        <end position="2106"/>
    </location>
</feature>
<keyword evidence="6" id="KW-1185">Reference proteome</keyword>
<dbReference type="InterPro" id="IPR039041">
    <property type="entry name" value="Nav/unc-53"/>
</dbReference>
<dbReference type="PROSITE" id="PS50021">
    <property type="entry name" value="CH"/>
    <property type="match status" value="1"/>
</dbReference>
<feature type="compositionally biased region" description="Polar residues" evidence="3">
    <location>
        <begin position="685"/>
        <end position="700"/>
    </location>
</feature>
<feature type="compositionally biased region" description="Low complexity" evidence="3">
    <location>
        <begin position="508"/>
        <end position="567"/>
    </location>
</feature>
<feature type="compositionally biased region" description="Basic and acidic residues" evidence="3">
    <location>
        <begin position="1074"/>
        <end position="1093"/>
    </location>
</feature>
<name>A0ABD2II87_HETSC</name>
<evidence type="ECO:0000256" key="2">
    <source>
        <dbReference type="SAM" id="Coils"/>
    </source>
</evidence>
<dbReference type="EMBL" id="JBICCN010000327">
    <property type="protein sequence ID" value="KAL3077216.1"/>
    <property type="molecule type" value="Genomic_DNA"/>
</dbReference>
<feature type="region of interest" description="Disordered" evidence="3">
    <location>
        <begin position="1658"/>
        <end position="1687"/>
    </location>
</feature>
<feature type="compositionally biased region" description="Basic and acidic residues" evidence="3">
    <location>
        <begin position="614"/>
        <end position="644"/>
    </location>
</feature>
<feature type="region of interest" description="Disordered" evidence="3">
    <location>
        <begin position="1201"/>
        <end position="1302"/>
    </location>
</feature>
<comment type="caution">
    <text evidence="5">The sequence shown here is derived from an EMBL/GenBank/DDBJ whole genome shotgun (WGS) entry which is preliminary data.</text>
</comment>
<feature type="compositionally biased region" description="Basic and acidic residues" evidence="3">
    <location>
        <begin position="996"/>
        <end position="1007"/>
    </location>
</feature>
<feature type="compositionally biased region" description="Low complexity" evidence="3">
    <location>
        <begin position="2117"/>
        <end position="2134"/>
    </location>
</feature>
<feature type="compositionally biased region" description="Low complexity" evidence="3">
    <location>
        <begin position="1505"/>
        <end position="1514"/>
    </location>
</feature>
<feature type="compositionally biased region" description="Basic and acidic residues" evidence="3">
    <location>
        <begin position="1201"/>
        <end position="1254"/>
    </location>
</feature>
<dbReference type="PANTHER" id="PTHR12784">
    <property type="entry name" value="STEERIN"/>
    <property type="match status" value="1"/>
</dbReference>
<feature type="compositionally biased region" description="Low complexity" evidence="3">
    <location>
        <begin position="705"/>
        <end position="716"/>
    </location>
</feature>
<feature type="compositionally biased region" description="Polar residues" evidence="3">
    <location>
        <begin position="1674"/>
        <end position="1687"/>
    </location>
</feature>
<feature type="region of interest" description="Disordered" evidence="3">
    <location>
        <begin position="2256"/>
        <end position="2290"/>
    </location>
</feature>
<feature type="region of interest" description="Disordered" evidence="3">
    <location>
        <begin position="753"/>
        <end position="817"/>
    </location>
</feature>
<feature type="compositionally biased region" description="Basic residues" evidence="3">
    <location>
        <begin position="2082"/>
        <end position="2091"/>
    </location>
</feature>
<feature type="compositionally biased region" description="Low complexity" evidence="3">
    <location>
        <begin position="381"/>
        <end position="392"/>
    </location>
</feature>
<evidence type="ECO:0000313" key="5">
    <source>
        <dbReference type="EMBL" id="KAL3077216.1"/>
    </source>
</evidence>
<sequence length="2864" mass="312710">MDESERKEQKRIGGLGKREQKLENNGGKRHKGGNSELIPIYTEWANRLLLAANLPPLTDLSGELCMPHKLIALIHSITFEFQKVPKEKLVALLSDDDPLISIKRSLAYLQQIGVPEIDSVQPKDIRNGHLGVILFLLYHLSCHHSVCQHRLVQQRAAVDQQKRLANHQQRVLLINSSPIRPIGRLSAAFSAHSSPFAVHRPRSNCATTLSSHSSGYSSTCQTTASSSTTPSSNRNNSNRRKEKETEEEEEGEEQEKKDQQQPKSSHREKRHQQQLETHYHSTVADALANKSAGRKMPPDSSVAPTEGIEKGDGGEEAKQRLISGNTRITRIAASPHRSALRVPQISSVSSKRCSIISTRPPSEAAQPKAVGTNGSRLVPPAASRRSTTAQSANGSTDDPIGGVDFVSPTLIASRICPQFSTVLPPARRHLRAPEGINKRSSISRNNEQNDDGKRGETPEGTPVEAPIPRNSFLPYQRDLSVPPSALQQFEPQKSILRQPSTVKGRSKSAALRAPISSSISSSRPINEQNEQSPKQSDQCPSSSSLPQPLQQQSNHQTSPPSDALPATLSSLPILSSLPPISASSSHRNSQLRLPFVTKPAPPKRHCSTVIRTSAESKETEEAEKEEREMRLLFGGREKERKKETISVPIPLIGPLSSPAADQSDIMPTPPKAKDGTQHQQQKQQNGDSSSKPNHNSTNKKATPVSKSLLLAPSSSANRRATSVTTVGTFQSMSGRVGTQCQQQRQQMQMSVTSNCSDCSVRSGETAAAKRSTTNGRTGGRSQSKQQQMNTSQSSSSSTGGRIKTAAQVKKPCQPPLQLMTTSSSSLCSGIKTAASGRTANYSDKKFSSIASEKKATAQQQLEMKAVKKEEKEEEEEEEKLQKTAKERGNQAANSPLMTEKKPIMAVKGISVLPGGTPPPAQKGGPSQSGGGRPLSADSDSESAKSSSMVGESRRNHHTVVGVVSPMQHQQETTLEGTVRANCTEDGGEAAENDQPIGEKRHKERTSENEEPISVENPHDQSKKGNSKTTETPSPTPLFPNESPQKMSKLAKSVPTKRLIIPTLVTQKSPGRAKQGKEEDSCKVPTAEKCRGEECPSPSVPPPMAPTKLMSVLREEQASPCPSSSLSTPAEETISRFHFDSREIPTAQRHQNDCPSVENQCRKFPVGALIAASDASKRKQCKNEDDQLGELFGDCATIGGDRAAKAEEGEEKDKLMTKGRKKEERMEEKWEKRETEERKRKARGRECPGGRETDAKQQLQQQLAQEARNGAENGTRGGTTCRGTMPFDQRKKDPSDYASESELDYRRQPMAAHLHARNIISGGDKLMMALDLRGTYGGKAMPAGRRKSRFRESYEDSSSLSSGLSETFDDDISTDDLTGSSSDYLLVSPDKMRQFAPPQNGQKHFEPFQKTNGAHQQNNSMVSVAERERQSAGQLLQKCQSAQRGCAYFGSALPGNGQPIDPHRPSTSNGCFSSPSVGHFVPNSAEGRRSGFDQHHQQQKQRHDQSQLCQQQQKQPLACQRHPNEQLFALRQQQRQQQNQQQQQQQQLDFFRPYHTIAAADWLPLQYQQQLNRAQRPTDARRVLSPPHNLMVLSDDGDTLSVAAGEVGGTTRGTPGATALHGAQAMATNHFHNDSLPRRHPAYHTHSLDRHAHLRVLSAGARPPPPAAADDPSAHQQHFTTSATAASVSRNLPHQRLQLNSLLISPRHHYSVNGYSAFAHPPNGNAAISTNFHRRSRGGDIYSNCFSSVDGPLLPPLGHYAAPPPPPGSSARSSFVSCTAAHQRSASLSAMSRSMVTVLEQHEERQRRRGSVEGHEAQQRVLEYVRALAALNGTNPSNNNNINNNRSDCAIDPFSVAHHKSAKRLHTQPPLPIPPRSPHLIRRTPLSLPRQLELNNNHASAVGTLSARGHADPRIYSNLKCATSSNGVSSPTRPSAVAQPGSQLSLASSVGSAYSTIEERYEWEIGKLQNELEAYRTHVQLLSQKNSGFNCVIQMFDNRLQSIMTALAKLQQKQNVKRDEVEKLCNEIEQLRAMSVKAGVTPYWNGEGAHQGTVAKGGKEEEQPQQNGRGSKKSWIRSSFSRAFHKGNKKGKQQQQKDNNNDAADNNSLNSFSSFAHSNPSKSANAISSSSSVSVTSKMDTASRTQLGELSQVEMALLQRELDNRELALTDVQLDALDKAKEIDILRETVNRLQHENKLLKYNYFLLERKVRSESRTSSHLSLNTTGIAGGGALEFDSAAQDEVLAEASEQLAPPYEFAASSPSSGDISVNTTTTGSNNSAGGATPFIPPPADLAATKSVNRCSFASSTTTSSKRSSHGALSTVLPSAKVVLCVDLSGRVDSLSHAVPPVPSHSLCPISRANSGSSSTLSSQASSSFGSVLSGAAKTGGSAARRELTIGYLPLPIGPTTNWKDLDQQLGLMLEEYLHRIDPDLSLGIDSYSSIIGYQIHPTQQQSDLGRHSDIFLNRRKACVAEMEERQNQSGDNCAELDEVLPILSPSEALQPGTLIRIRLRGVAQHSVDALVLESLFPRHLLEQLLYQLEQHRRLLLFGPTGIGKSNLARLLAKYLLMQHERNNINNNNSSNISNALVDIRFPMENNSSGGGEREESQQNQQKVQQVKEHLITALRPASNTAVLMMDNLQWKRLGIVLEAFNSSCVVGEDALSPAGPSSDGSTNASPFVICTLNRTCVDQSPVQQLQLHHNFRLFALSYKMDAVSGYLGRYLRRRLAEHELSSSVPPLCPPPPCPSPADPVESVLHFLGRSLRAINEFIERAATGGPDLTLGPRILLQCPLNSDEAQLWFVQLWNDKLVPYMRKVLAESKSLSVPSLEVGEGKACHLAKDPTDEIGTFWPWTSGKGQLLKICH</sequence>
<feature type="region of interest" description="Disordered" evidence="3">
    <location>
        <begin position="351"/>
        <end position="401"/>
    </location>
</feature>
<feature type="region of interest" description="Disordered" evidence="3">
    <location>
        <begin position="580"/>
        <end position="726"/>
    </location>
</feature>
<feature type="region of interest" description="Disordered" evidence="3">
    <location>
        <begin position="1336"/>
        <end position="1374"/>
    </location>
</feature>
<dbReference type="SUPFAM" id="SSF52540">
    <property type="entry name" value="P-loop containing nucleoside triphosphate hydrolases"/>
    <property type="match status" value="1"/>
</dbReference>
<dbReference type="InterPro" id="IPR057568">
    <property type="entry name" value="CortBP2_NAV1-like_AAA_lid"/>
</dbReference>
<feature type="compositionally biased region" description="Polar residues" evidence="3">
    <location>
        <begin position="2260"/>
        <end position="2269"/>
    </location>
</feature>
<dbReference type="InterPro" id="IPR027417">
    <property type="entry name" value="P-loop_NTPase"/>
</dbReference>
<feature type="compositionally biased region" description="Basic and acidic residues" evidence="3">
    <location>
        <begin position="1485"/>
        <end position="1504"/>
    </location>
</feature>
<protein>
    <recommendedName>
        <fullName evidence="4">Calponin-homology (CH) domain-containing protein</fullName>
    </recommendedName>
</protein>
<feature type="compositionally biased region" description="Basic and acidic residues" evidence="3">
    <location>
        <begin position="879"/>
        <end position="888"/>
    </location>
</feature>
<feature type="compositionally biased region" description="Low complexity" evidence="3">
    <location>
        <begin position="781"/>
        <end position="797"/>
    </location>
</feature>
<evidence type="ECO:0000259" key="4">
    <source>
        <dbReference type="PROSITE" id="PS50021"/>
    </source>
</evidence>
<evidence type="ECO:0000256" key="1">
    <source>
        <dbReference type="ARBA" id="ARBA00023054"/>
    </source>
</evidence>
<feature type="region of interest" description="Disordered" evidence="3">
    <location>
        <begin position="2041"/>
        <end position="2134"/>
    </location>
</feature>
<dbReference type="Pfam" id="PF25408">
    <property type="entry name" value="AAA_lid_NAV1"/>
    <property type="match status" value="1"/>
</dbReference>
<dbReference type="Proteomes" id="UP001620645">
    <property type="component" value="Unassembled WGS sequence"/>
</dbReference>
<keyword evidence="1 2" id="KW-0175">Coiled coil</keyword>
<feature type="compositionally biased region" description="Polar residues" evidence="3">
    <location>
        <begin position="1119"/>
        <end position="1129"/>
    </location>
</feature>
<proteinExistence type="predicted"/>
<feature type="compositionally biased region" description="Polar residues" evidence="3">
    <location>
        <begin position="717"/>
        <end position="726"/>
    </location>
</feature>
<feature type="region of interest" description="Disordered" evidence="3">
    <location>
        <begin position="854"/>
        <end position="1131"/>
    </location>
</feature>
<dbReference type="Gene3D" id="3.40.50.300">
    <property type="entry name" value="P-loop containing nucleotide triphosphate hydrolases"/>
    <property type="match status" value="1"/>
</dbReference>
<dbReference type="InterPro" id="IPR001715">
    <property type="entry name" value="CH_dom"/>
</dbReference>